<reference evidence="3" key="1">
    <citation type="submission" date="2009-09" db="EMBL/GenBank/DDBJ databases">
        <title>The complete chromosome of Sebaldella termitidis ATCC 33386.</title>
        <authorList>
            <consortium name="US DOE Joint Genome Institute (JGI-PGF)"/>
            <person name="Lucas S."/>
            <person name="Copeland A."/>
            <person name="Lapidus A."/>
            <person name="Glavina del Rio T."/>
            <person name="Dalin E."/>
            <person name="Tice H."/>
            <person name="Bruce D."/>
            <person name="Goodwin L."/>
            <person name="Pitluck S."/>
            <person name="Kyrpides N."/>
            <person name="Mavromatis K."/>
            <person name="Ivanova N."/>
            <person name="Mikhailova N."/>
            <person name="Sims D."/>
            <person name="Meincke L."/>
            <person name="Brettin T."/>
            <person name="Detter J.C."/>
            <person name="Han C."/>
            <person name="Larimer F."/>
            <person name="Land M."/>
            <person name="Hauser L."/>
            <person name="Markowitz V."/>
            <person name="Cheng J.F."/>
            <person name="Hugenholtz P."/>
            <person name="Woyke T."/>
            <person name="Wu D."/>
            <person name="Eisen J.A."/>
        </authorList>
    </citation>
    <scope>NUCLEOTIDE SEQUENCE [LARGE SCALE GENOMIC DNA]</scope>
    <source>
        <strain evidence="3">ATCC 33386 / NCTC 11300</strain>
    </source>
</reference>
<dbReference type="KEGG" id="str:Sterm_1305"/>
<gene>
    <name evidence="2" type="ordered locus">Sterm_1305</name>
</gene>
<dbReference type="Pfam" id="PF02589">
    <property type="entry name" value="LUD_dom"/>
    <property type="match status" value="1"/>
</dbReference>
<reference evidence="2 3" key="2">
    <citation type="journal article" date="2010" name="Stand. Genomic Sci.">
        <title>Complete genome sequence of Sebaldella termitidis type strain (NCTC 11300).</title>
        <authorList>
            <person name="Harmon-Smith M."/>
            <person name="Celia L."/>
            <person name="Chertkov O."/>
            <person name="Lapidus A."/>
            <person name="Copeland A."/>
            <person name="Glavina Del Rio T."/>
            <person name="Nolan M."/>
            <person name="Lucas S."/>
            <person name="Tice H."/>
            <person name="Cheng J.F."/>
            <person name="Han C."/>
            <person name="Detter J.C."/>
            <person name="Bruce D."/>
            <person name="Goodwin L."/>
            <person name="Pitluck S."/>
            <person name="Pati A."/>
            <person name="Liolios K."/>
            <person name="Ivanova N."/>
            <person name="Mavromatis K."/>
            <person name="Mikhailova N."/>
            <person name="Chen A."/>
            <person name="Palaniappan K."/>
            <person name="Land M."/>
            <person name="Hauser L."/>
            <person name="Chang Y.J."/>
            <person name="Jeffries C.D."/>
            <person name="Brettin T."/>
            <person name="Goker M."/>
            <person name="Beck B."/>
            <person name="Bristow J."/>
            <person name="Eisen J.A."/>
            <person name="Markowitz V."/>
            <person name="Hugenholtz P."/>
            <person name="Kyrpides N.C."/>
            <person name="Klenk H.P."/>
            <person name="Chen F."/>
        </authorList>
    </citation>
    <scope>NUCLEOTIDE SEQUENCE [LARGE SCALE GENOMIC DNA]</scope>
    <source>
        <strain evidence="3">ATCC 33386 / NCTC 11300</strain>
    </source>
</reference>
<keyword evidence="3" id="KW-1185">Reference proteome</keyword>
<sequence>MEDKYKKIIKNFEKKEYEVSFFETIENAVDYLEQSIVGKNIGFGDSLTLDYINLKEKLSLKNNVIDPGVCKNTEEFIETARKCLTTNIFITSVNAATESGELINIDDTGNRIAGSLFGHDKVYFIIGLNKLTLNLDDAINRARNLAAPLNARRLKLKTPCAISEIKCYDCSSKSRICNGMMIYYKKMNNIKMEIILINENLGY</sequence>
<dbReference type="InterPro" id="IPR003741">
    <property type="entry name" value="LUD_dom"/>
</dbReference>
<evidence type="ECO:0000259" key="1">
    <source>
        <dbReference type="Pfam" id="PF02589"/>
    </source>
</evidence>
<dbReference type="PANTHER" id="PTHR36179">
    <property type="entry name" value="LUD_DOM DOMAIN-CONTAINING PROTEIN"/>
    <property type="match status" value="1"/>
</dbReference>
<accession>D1AHD7</accession>
<dbReference type="Proteomes" id="UP000000845">
    <property type="component" value="Chromosome"/>
</dbReference>
<proteinExistence type="predicted"/>
<protein>
    <recommendedName>
        <fullName evidence="1">LUD domain-containing protein</fullName>
    </recommendedName>
</protein>
<dbReference type="RefSeq" id="WP_012860767.1">
    <property type="nucleotide sequence ID" value="NC_013517.1"/>
</dbReference>
<dbReference type="EMBL" id="CP001739">
    <property type="protein sequence ID" value="ACZ08171.1"/>
    <property type="molecule type" value="Genomic_DNA"/>
</dbReference>
<organism evidence="2 3">
    <name type="scientific">Sebaldella termitidis (strain ATCC 33386 / NCTC 11300)</name>
    <dbReference type="NCBI Taxonomy" id="526218"/>
    <lineage>
        <taxon>Bacteria</taxon>
        <taxon>Fusobacteriati</taxon>
        <taxon>Fusobacteriota</taxon>
        <taxon>Fusobacteriia</taxon>
        <taxon>Fusobacteriales</taxon>
        <taxon>Leptotrichiaceae</taxon>
        <taxon>Sebaldella</taxon>
    </lineage>
</organism>
<dbReference type="HOGENOM" id="CLU_107893_1_0_0"/>
<feature type="domain" description="LUD" evidence="1">
    <location>
        <begin position="6"/>
        <end position="197"/>
    </location>
</feature>
<dbReference type="STRING" id="526218.Sterm_1305"/>
<evidence type="ECO:0000313" key="2">
    <source>
        <dbReference type="EMBL" id="ACZ08171.1"/>
    </source>
</evidence>
<dbReference type="PANTHER" id="PTHR36179:SF2">
    <property type="entry name" value="LUD DOMAIN-CONTAINING PROTEIN"/>
    <property type="match status" value="1"/>
</dbReference>
<evidence type="ECO:0000313" key="3">
    <source>
        <dbReference type="Proteomes" id="UP000000845"/>
    </source>
</evidence>
<dbReference type="AlphaFoldDB" id="D1AHD7"/>
<dbReference type="eggNOG" id="COG1139">
    <property type="taxonomic scope" value="Bacteria"/>
</dbReference>
<name>D1AHD7_SEBTE</name>